<evidence type="ECO:0000313" key="3">
    <source>
        <dbReference type="Proteomes" id="UP000054549"/>
    </source>
</evidence>
<keyword evidence="3" id="KW-1185">Reference proteome</keyword>
<dbReference type="InParanoid" id="A0A0C2WIJ6"/>
<name>A0A0C2WIJ6_AMAMK</name>
<feature type="region of interest" description="Disordered" evidence="1">
    <location>
        <begin position="65"/>
        <end position="88"/>
    </location>
</feature>
<proteinExistence type="predicted"/>
<reference evidence="2 3" key="1">
    <citation type="submission" date="2014-04" db="EMBL/GenBank/DDBJ databases">
        <title>Evolutionary Origins and Diversification of the Mycorrhizal Mutualists.</title>
        <authorList>
            <consortium name="DOE Joint Genome Institute"/>
            <consortium name="Mycorrhizal Genomics Consortium"/>
            <person name="Kohler A."/>
            <person name="Kuo A."/>
            <person name="Nagy L.G."/>
            <person name="Floudas D."/>
            <person name="Copeland A."/>
            <person name="Barry K.W."/>
            <person name="Cichocki N."/>
            <person name="Veneault-Fourrey C."/>
            <person name="LaButti K."/>
            <person name="Lindquist E.A."/>
            <person name="Lipzen A."/>
            <person name="Lundell T."/>
            <person name="Morin E."/>
            <person name="Murat C."/>
            <person name="Riley R."/>
            <person name="Ohm R."/>
            <person name="Sun H."/>
            <person name="Tunlid A."/>
            <person name="Henrissat B."/>
            <person name="Grigoriev I.V."/>
            <person name="Hibbett D.S."/>
            <person name="Martin F."/>
        </authorList>
    </citation>
    <scope>NUCLEOTIDE SEQUENCE [LARGE SCALE GENOMIC DNA]</scope>
    <source>
        <strain evidence="2 3">Koide BX008</strain>
    </source>
</reference>
<evidence type="ECO:0000313" key="2">
    <source>
        <dbReference type="EMBL" id="KIL56476.1"/>
    </source>
</evidence>
<dbReference type="AlphaFoldDB" id="A0A0C2WIJ6"/>
<dbReference type="Proteomes" id="UP000054549">
    <property type="component" value="Unassembled WGS sequence"/>
</dbReference>
<feature type="compositionally biased region" description="Polar residues" evidence="1">
    <location>
        <begin position="71"/>
        <end position="82"/>
    </location>
</feature>
<sequence>MTNVKSNMSLNYNTLTEKDYYHFAHDVVMLFGLTELKAYVTWKENGIEKRCVFSIIVNSVRSKDREGVKQPSFTTTESTEPVSNGEMPSAIKRNLDTERISCSKLILQLYIQLLES</sequence>
<dbReference type="HOGENOM" id="CLU_2096259_0_0_1"/>
<gene>
    <name evidence="2" type="ORF">M378DRAFT_469229</name>
</gene>
<protein>
    <submittedName>
        <fullName evidence="2">Uncharacterized protein</fullName>
    </submittedName>
</protein>
<evidence type="ECO:0000256" key="1">
    <source>
        <dbReference type="SAM" id="MobiDB-lite"/>
    </source>
</evidence>
<organism evidence="2 3">
    <name type="scientific">Amanita muscaria (strain Koide BX008)</name>
    <dbReference type="NCBI Taxonomy" id="946122"/>
    <lineage>
        <taxon>Eukaryota</taxon>
        <taxon>Fungi</taxon>
        <taxon>Dikarya</taxon>
        <taxon>Basidiomycota</taxon>
        <taxon>Agaricomycotina</taxon>
        <taxon>Agaricomycetes</taxon>
        <taxon>Agaricomycetidae</taxon>
        <taxon>Agaricales</taxon>
        <taxon>Pluteineae</taxon>
        <taxon>Amanitaceae</taxon>
        <taxon>Amanita</taxon>
    </lineage>
</organism>
<dbReference type="OrthoDB" id="3049336at2759"/>
<accession>A0A0C2WIJ6</accession>
<dbReference type="EMBL" id="KN818420">
    <property type="protein sequence ID" value="KIL56476.1"/>
    <property type="molecule type" value="Genomic_DNA"/>
</dbReference>